<dbReference type="EMBL" id="JAPDFL010000001">
    <property type="protein sequence ID" value="MCW1934568.1"/>
    <property type="molecule type" value="Genomic_DNA"/>
</dbReference>
<comment type="caution">
    <text evidence="2">The sequence shown here is derived from an EMBL/GenBank/DDBJ whole genome shotgun (WGS) entry which is preliminary data.</text>
</comment>
<organism evidence="2 3">
    <name type="scientific">Pararhodobacter zhoushanensis</name>
    <dbReference type="NCBI Taxonomy" id="2479545"/>
    <lineage>
        <taxon>Bacteria</taxon>
        <taxon>Pseudomonadati</taxon>
        <taxon>Pseudomonadota</taxon>
        <taxon>Alphaproteobacteria</taxon>
        <taxon>Rhodobacterales</taxon>
        <taxon>Paracoccaceae</taxon>
        <taxon>Pararhodobacter</taxon>
    </lineage>
</organism>
<keyword evidence="3" id="KW-1185">Reference proteome</keyword>
<reference evidence="2 3" key="1">
    <citation type="submission" date="2022-10" db="EMBL/GenBank/DDBJ databases">
        <title>Pararhodobacter sp. nov., isolated from marine algae.</title>
        <authorList>
            <person name="Choi B.J."/>
            <person name="Kim J.M."/>
            <person name="Lee J.K."/>
            <person name="Choi D.G."/>
            <person name="Jeon C.O."/>
        </authorList>
    </citation>
    <scope>NUCLEOTIDE SEQUENCE [LARGE SCALE GENOMIC DNA]</scope>
    <source>
        <strain evidence="2 3">ZQ420</strain>
    </source>
</reference>
<evidence type="ECO:0000313" key="3">
    <source>
        <dbReference type="Proteomes" id="UP001208938"/>
    </source>
</evidence>
<dbReference type="SUPFAM" id="SSF55785">
    <property type="entry name" value="PYP-like sensor domain (PAS domain)"/>
    <property type="match status" value="1"/>
</dbReference>
<dbReference type="SMART" id="SM00065">
    <property type="entry name" value="GAF"/>
    <property type="match status" value="1"/>
</dbReference>
<accession>A0ABT3H439</accession>
<dbReference type="InterPro" id="IPR000014">
    <property type="entry name" value="PAS"/>
</dbReference>
<dbReference type="InterPro" id="IPR035965">
    <property type="entry name" value="PAS-like_dom_sf"/>
</dbReference>
<dbReference type="InterPro" id="IPR013767">
    <property type="entry name" value="PAS_fold"/>
</dbReference>
<proteinExistence type="predicted"/>
<dbReference type="CDD" id="cd00130">
    <property type="entry name" value="PAS"/>
    <property type="match status" value="1"/>
</dbReference>
<dbReference type="InterPro" id="IPR003018">
    <property type="entry name" value="GAF"/>
</dbReference>
<dbReference type="Gene3D" id="3.30.450.40">
    <property type="match status" value="1"/>
</dbReference>
<dbReference type="Pfam" id="PF00989">
    <property type="entry name" value="PAS"/>
    <property type="match status" value="1"/>
</dbReference>
<dbReference type="Proteomes" id="UP001208938">
    <property type="component" value="Unassembled WGS sequence"/>
</dbReference>
<name>A0ABT3H439_9RHOB</name>
<feature type="domain" description="PAS" evidence="1">
    <location>
        <begin position="193"/>
        <end position="249"/>
    </location>
</feature>
<dbReference type="RefSeq" id="WP_264507352.1">
    <property type="nucleotide sequence ID" value="NZ_JAPDFL010000001.1"/>
</dbReference>
<dbReference type="Pfam" id="PF01590">
    <property type="entry name" value="GAF"/>
    <property type="match status" value="1"/>
</dbReference>
<dbReference type="InterPro" id="IPR029016">
    <property type="entry name" value="GAF-like_dom_sf"/>
</dbReference>
<dbReference type="Gene3D" id="3.30.450.20">
    <property type="entry name" value="PAS domain"/>
    <property type="match status" value="1"/>
</dbReference>
<protein>
    <submittedName>
        <fullName evidence="2">GAF domain-containing protein</fullName>
    </submittedName>
</protein>
<sequence length="249" mass="27476">MNDEIISNETRLTRIQALVVDILSNLLRAPIDQTDHVVNEAITRLGEYCVRDRSYVFVHEGDTTNNTHEWCANGIDPMIEHLQGLPIELYGPIAEALDLGEPFHVPDVQKLPEGSPSREVLESQEIRSILLVPMRSEGKTYGFVGFDGVHNTHAFLPGEVYLLQSLADVICSVLTRREKDQAVRAAQAELAGERAFLASILATSAMGIIVIDAAGIIQFCNDSAESIMGASREQMIGRRHDLARLGLYP</sequence>
<evidence type="ECO:0000259" key="1">
    <source>
        <dbReference type="PROSITE" id="PS50112"/>
    </source>
</evidence>
<dbReference type="NCBIfam" id="TIGR00229">
    <property type="entry name" value="sensory_box"/>
    <property type="match status" value="1"/>
</dbReference>
<evidence type="ECO:0000313" key="2">
    <source>
        <dbReference type="EMBL" id="MCW1934568.1"/>
    </source>
</evidence>
<gene>
    <name evidence="2" type="ORF">OKW52_20505</name>
</gene>
<dbReference type="SUPFAM" id="SSF55781">
    <property type="entry name" value="GAF domain-like"/>
    <property type="match status" value="1"/>
</dbReference>
<dbReference type="PROSITE" id="PS50112">
    <property type="entry name" value="PAS"/>
    <property type="match status" value="1"/>
</dbReference>